<keyword evidence="5 7" id="KW-0863">Zinc-finger</keyword>
<dbReference type="GO" id="GO:0032259">
    <property type="term" value="P:methylation"/>
    <property type="evidence" value="ECO:0007669"/>
    <property type="project" value="UniProtKB-KW"/>
</dbReference>
<sequence length="649" mass="73817">MSSPTFDEFIDNCTKQFNELSTSNNTPSSSSNADNVSEKIDQLLERLRSVHSSSSLETTTTTNESKIPSDFILSAPLSDKHLKWFELTQKVLIHKCETLIKQHAQMTHQNQENNSLSEIQDFILQELAPLHEWMKRKCLSIMSNEKIAPQQRFQVQENYLKKSMSDWEQLVGPLLEKLSNLMMEQEYKMEMNSLLKEGQDVISVKFKNKEEGKVVCLNADKAHSGQLLFREEPLCSQVITDSSENPFYAKIDHCHHCMKTIFSEKTIQQFPFIGQIMKDEECKEILSEKLTTAKTFVSCEHCSAVTYCCELCREKSWNQYHSVLCSRDRVTPQLSDSATSSNASKTTDHPITLLERLTVKQHRTAPLLIAKIMATVFTDFLRSLLREYQDIDSSLQNESPSEDVFLVSFSKALHRFERFVQHEEPHPFDSLSAQLIKESIEYAIQDGYFTECSNSAENAEYLKSHAQQISQILNILCSVKQYRSLHGLILQNCSTIHPITELHLAAHEKVQIRNKVCELLHCKNFEEEATRTETLKSLSMKGMGAFAIHNCMNHSCNPNAVSVSDYITHQVSVYASSITPTTDSNLSSSNTDTTTTTTITSNSSTSAALSKGDEILISYIDENLSTDERKKKLKEQYRFDCNCTKCSAK</sequence>
<evidence type="ECO:0000313" key="11">
    <source>
        <dbReference type="Proteomes" id="UP000006671"/>
    </source>
</evidence>
<evidence type="ECO:0000313" key="10">
    <source>
        <dbReference type="EMBL" id="EFC41403.1"/>
    </source>
</evidence>
<dbReference type="SUPFAM" id="SSF82199">
    <property type="entry name" value="SET domain"/>
    <property type="match status" value="1"/>
</dbReference>
<proteinExistence type="predicted"/>
<evidence type="ECO:0000256" key="3">
    <source>
        <dbReference type="ARBA" id="ARBA00022691"/>
    </source>
</evidence>
<dbReference type="AlphaFoldDB" id="D2VPB3"/>
<organism evidence="11">
    <name type="scientific">Naegleria gruberi</name>
    <name type="common">Amoeba</name>
    <dbReference type="NCBI Taxonomy" id="5762"/>
    <lineage>
        <taxon>Eukaryota</taxon>
        <taxon>Discoba</taxon>
        <taxon>Heterolobosea</taxon>
        <taxon>Tetramitia</taxon>
        <taxon>Eutetramitia</taxon>
        <taxon>Vahlkampfiidae</taxon>
        <taxon>Naegleria</taxon>
    </lineage>
</organism>
<dbReference type="InterPro" id="IPR046341">
    <property type="entry name" value="SET_dom_sf"/>
</dbReference>
<dbReference type="PROSITE" id="PS50865">
    <property type="entry name" value="ZF_MYND_2"/>
    <property type="match status" value="1"/>
</dbReference>
<dbReference type="InParanoid" id="D2VPB3"/>
<evidence type="ECO:0000256" key="5">
    <source>
        <dbReference type="ARBA" id="ARBA00022771"/>
    </source>
</evidence>
<evidence type="ECO:0000256" key="1">
    <source>
        <dbReference type="ARBA" id="ARBA00022603"/>
    </source>
</evidence>
<dbReference type="Gene3D" id="2.170.270.10">
    <property type="entry name" value="SET domain"/>
    <property type="match status" value="1"/>
</dbReference>
<dbReference type="GO" id="GO:0042799">
    <property type="term" value="F:histone H4K20 methyltransferase activity"/>
    <property type="evidence" value="ECO:0007669"/>
    <property type="project" value="TreeGrafter"/>
</dbReference>
<keyword evidence="3" id="KW-0949">S-adenosyl-L-methionine</keyword>
<dbReference type="OMA" id="NCSTIHP"/>
<dbReference type="Proteomes" id="UP000006671">
    <property type="component" value="Unassembled WGS sequence"/>
</dbReference>
<dbReference type="InterPro" id="IPR002893">
    <property type="entry name" value="Znf_MYND"/>
</dbReference>
<dbReference type="SUPFAM" id="SSF144232">
    <property type="entry name" value="HIT/MYND zinc finger-like"/>
    <property type="match status" value="1"/>
</dbReference>
<protein>
    <recommendedName>
        <fullName evidence="9">MYND-type domain-containing protein</fullName>
    </recommendedName>
</protein>
<dbReference type="EMBL" id="GG738886">
    <property type="protein sequence ID" value="EFC41403.1"/>
    <property type="molecule type" value="Genomic_DNA"/>
</dbReference>
<dbReference type="CDD" id="cd20071">
    <property type="entry name" value="SET_SMYD"/>
    <property type="match status" value="1"/>
</dbReference>
<accession>D2VPB3</accession>
<dbReference type="GO" id="GO:0045814">
    <property type="term" value="P:negative regulation of gene expression, epigenetic"/>
    <property type="evidence" value="ECO:0007669"/>
    <property type="project" value="TreeGrafter"/>
</dbReference>
<evidence type="ECO:0000256" key="6">
    <source>
        <dbReference type="ARBA" id="ARBA00022833"/>
    </source>
</evidence>
<reference evidence="10 11" key="1">
    <citation type="journal article" date="2010" name="Cell">
        <title>The genome of Naegleria gruberi illuminates early eukaryotic versatility.</title>
        <authorList>
            <person name="Fritz-Laylin L.K."/>
            <person name="Prochnik S.E."/>
            <person name="Ginger M.L."/>
            <person name="Dacks J.B."/>
            <person name="Carpenter M.L."/>
            <person name="Field M.C."/>
            <person name="Kuo A."/>
            <person name="Paredez A."/>
            <person name="Chapman J."/>
            <person name="Pham J."/>
            <person name="Shu S."/>
            <person name="Neupane R."/>
            <person name="Cipriano M."/>
            <person name="Mancuso J."/>
            <person name="Tu H."/>
            <person name="Salamov A."/>
            <person name="Lindquist E."/>
            <person name="Shapiro H."/>
            <person name="Lucas S."/>
            <person name="Grigoriev I.V."/>
            <person name="Cande W.Z."/>
            <person name="Fulton C."/>
            <person name="Rokhsar D.S."/>
            <person name="Dawson S.C."/>
        </authorList>
    </citation>
    <scope>NUCLEOTIDE SEQUENCE [LARGE SCALE GENOMIC DNA]</scope>
    <source>
        <strain evidence="10 11">NEG-M</strain>
    </source>
</reference>
<evidence type="ECO:0000259" key="9">
    <source>
        <dbReference type="PROSITE" id="PS50865"/>
    </source>
</evidence>
<keyword evidence="4" id="KW-0479">Metal-binding</keyword>
<dbReference type="VEuPathDB" id="AmoebaDB:NAEGRDRAFT_80735"/>
<evidence type="ECO:0000256" key="8">
    <source>
        <dbReference type="SAM" id="MobiDB-lite"/>
    </source>
</evidence>
<dbReference type="OrthoDB" id="438641at2759"/>
<dbReference type="STRING" id="5762.D2VPB3"/>
<evidence type="ECO:0000256" key="2">
    <source>
        <dbReference type="ARBA" id="ARBA00022679"/>
    </source>
</evidence>
<dbReference type="RefSeq" id="XP_002674147.1">
    <property type="nucleotide sequence ID" value="XM_002674101.1"/>
</dbReference>
<keyword evidence="11" id="KW-1185">Reference proteome</keyword>
<name>D2VPB3_NAEGR</name>
<keyword evidence="1" id="KW-0489">Methyltransferase</keyword>
<evidence type="ECO:0000256" key="4">
    <source>
        <dbReference type="ARBA" id="ARBA00022723"/>
    </source>
</evidence>
<dbReference type="PANTHER" id="PTHR46402">
    <property type="entry name" value="SET AND MYND DOMAIN-CONTAINING PROTEIN 5"/>
    <property type="match status" value="1"/>
</dbReference>
<dbReference type="GO" id="GO:0008270">
    <property type="term" value="F:zinc ion binding"/>
    <property type="evidence" value="ECO:0007669"/>
    <property type="project" value="UniProtKB-KW"/>
</dbReference>
<keyword evidence="6" id="KW-0862">Zinc</keyword>
<dbReference type="KEGG" id="ngr:NAEGRDRAFT_80735"/>
<keyword evidence="2" id="KW-0808">Transferase</keyword>
<feature type="region of interest" description="Disordered" evidence="8">
    <location>
        <begin position="582"/>
        <end position="604"/>
    </location>
</feature>
<evidence type="ECO:0000256" key="7">
    <source>
        <dbReference type="PROSITE-ProRule" id="PRU00134"/>
    </source>
</evidence>
<gene>
    <name evidence="10" type="ORF">NAEGRDRAFT_80735</name>
</gene>
<dbReference type="PANTHER" id="PTHR46402:SF2">
    <property type="entry name" value="HISTONE-LYSINE N-TRIMETHYLTRANSFERASE SMYD5"/>
    <property type="match status" value="1"/>
</dbReference>
<dbReference type="GeneID" id="8850694"/>
<feature type="domain" description="MYND-type" evidence="9">
    <location>
        <begin position="254"/>
        <end position="325"/>
    </location>
</feature>